<comment type="function">
    <text evidence="7">F(1)F(0) ATP synthase produces ATP from ADP in the presence of a proton or sodium gradient. F-type ATPases consist of two structural domains, F(1) containing the extramembraneous catalytic core and F(0) containing the membrane proton channel, linked together by a central stalk and a peripheral stalk. During catalysis, ATP synthesis in the catalytic domain of F(1) is coupled via a rotary mechanism of the central stalk subunits to proton translocation.</text>
</comment>
<name>A0A7S7SHT6_PALFE</name>
<dbReference type="EMBL" id="CP063849">
    <property type="protein sequence ID" value="QOY86272.1"/>
    <property type="molecule type" value="Genomic_DNA"/>
</dbReference>
<evidence type="ECO:0000256" key="4">
    <source>
        <dbReference type="ARBA" id="ARBA00023065"/>
    </source>
</evidence>
<keyword evidence="2 7" id="KW-0813">Transport</keyword>
<dbReference type="SUPFAM" id="SSF47928">
    <property type="entry name" value="N-terminal domain of the delta subunit of the F1F0-ATP synthase"/>
    <property type="match status" value="1"/>
</dbReference>
<keyword evidence="9" id="KW-1185">Reference proteome</keyword>
<dbReference type="AlphaFoldDB" id="A0A7S7SHT6"/>
<dbReference type="InterPro" id="IPR026015">
    <property type="entry name" value="ATP_synth_OSCP/delta_N_sf"/>
</dbReference>
<evidence type="ECO:0000256" key="7">
    <source>
        <dbReference type="HAMAP-Rule" id="MF_01416"/>
    </source>
</evidence>
<protein>
    <recommendedName>
        <fullName evidence="7">ATP synthase subunit delta</fullName>
    </recommendedName>
    <alternativeName>
        <fullName evidence="7">ATP synthase F(1) sector subunit delta</fullName>
    </alternativeName>
    <alternativeName>
        <fullName evidence="7">F-type ATPase subunit delta</fullName>
        <shortName evidence="7">F-ATPase subunit delta</shortName>
    </alternativeName>
</protein>
<dbReference type="NCBIfam" id="TIGR01145">
    <property type="entry name" value="ATP_synt_delta"/>
    <property type="match status" value="1"/>
</dbReference>
<evidence type="ECO:0000256" key="6">
    <source>
        <dbReference type="ARBA" id="ARBA00023310"/>
    </source>
</evidence>
<dbReference type="GO" id="GO:0005886">
    <property type="term" value="C:plasma membrane"/>
    <property type="evidence" value="ECO:0007669"/>
    <property type="project" value="UniProtKB-SubCell"/>
</dbReference>
<sequence length="184" mass="20085">MSTLAIANQYAKALLESISQPGSGATSEEALTQLEQFDSLLKSSHDLHTILLSPAVAHAQKQKVLGRLAELLGLHGFVRNFLFVVTRHRRLNLLGEIRERYQALLDETLGLLRARVSTAAPLTPEQMTALEAALSQVTGKQMRCGYEVDDTLVGGLAVRVGSTMYDGSVRGQLDSLRRRLTSEA</sequence>
<proteinExistence type="inferred from homology"/>
<keyword evidence="5 7" id="KW-0472">Membrane</keyword>
<dbReference type="Proteomes" id="UP000593892">
    <property type="component" value="Chromosome"/>
</dbReference>
<keyword evidence="6 7" id="KW-0066">ATP synthesis</keyword>
<accession>A0A7S7SHT6</accession>
<dbReference type="HAMAP" id="MF_01416">
    <property type="entry name" value="ATP_synth_delta_bact"/>
    <property type="match status" value="1"/>
</dbReference>
<keyword evidence="4 7" id="KW-0406">Ion transport</keyword>
<dbReference type="Pfam" id="PF00213">
    <property type="entry name" value="OSCP"/>
    <property type="match status" value="1"/>
</dbReference>
<dbReference type="Gene3D" id="1.10.520.20">
    <property type="entry name" value="N-terminal domain of the delta subunit of the F1F0-ATP synthase"/>
    <property type="match status" value="1"/>
</dbReference>
<dbReference type="PRINTS" id="PR00125">
    <property type="entry name" value="ATPASEDELTA"/>
</dbReference>
<keyword evidence="7" id="KW-1003">Cell membrane</keyword>
<dbReference type="GO" id="GO:0045259">
    <property type="term" value="C:proton-transporting ATP synthase complex"/>
    <property type="evidence" value="ECO:0007669"/>
    <property type="project" value="UniProtKB-KW"/>
</dbReference>
<gene>
    <name evidence="7 8" type="primary">atpH</name>
    <name evidence="8" type="ORF">IRI77_26150</name>
</gene>
<comment type="function">
    <text evidence="7">This protein is part of the stalk that links CF(0) to CF(1). It either transmits conformational changes from CF(0) to CF(1) or is implicated in proton conduction.</text>
</comment>
<dbReference type="PANTHER" id="PTHR11910">
    <property type="entry name" value="ATP SYNTHASE DELTA CHAIN"/>
    <property type="match status" value="1"/>
</dbReference>
<evidence type="ECO:0000313" key="9">
    <source>
        <dbReference type="Proteomes" id="UP000593892"/>
    </source>
</evidence>
<evidence type="ECO:0000256" key="5">
    <source>
        <dbReference type="ARBA" id="ARBA00023136"/>
    </source>
</evidence>
<comment type="subcellular location">
    <subcellularLocation>
        <location evidence="7">Cell membrane</location>
        <topology evidence="7">Peripheral membrane protein</topology>
    </subcellularLocation>
    <subcellularLocation>
        <location evidence="1">Membrane</location>
    </subcellularLocation>
</comment>
<dbReference type="KEGG" id="pfer:IRI77_26150"/>
<comment type="similarity">
    <text evidence="7">Belongs to the ATPase delta chain family.</text>
</comment>
<keyword evidence="3 7" id="KW-0375">Hydrogen ion transport</keyword>
<dbReference type="RefSeq" id="WP_194447941.1">
    <property type="nucleotide sequence ID" value="NZ_CP063849.1"/>
</dbReference>
<evidence type="ECO:0000313" key="8">
    <source>
        <dbReference type="EMBL" id="QOY86272.1"/>
    </source>
</evidence>
<keyword evidence="7" id="KW-0139">CF(1)</keyword>
<dbReference type="GO" id="GO:0046933">
    <property type="term" value="F:proton-transporting ATP synthase activity, rotational mechanism"/>
    <property type="evidence" value="ECO:0007669"/>
    <property type="project" value="UniProtKB-UniRule"/>
</dbReference>
<organism evidence="8 9">
    <name type="scientific">Paludibaculum fermentans</name>
    <dbReference type="NCBI Taxonomy" id="1473598"/>
    <lineage>
        <taxon>Bacteria</taxon>
        <taxon>Pseudomonadati</taxon>
        <taxon>Acidobacteriota</taxon>
        <taxon>Terriglobia</taxon>
        <taxon>Bryobacterales</taxon>
        <taxon>Bryobacteraceae</taxon>
        <taxon>Paludibaculum</taxon>
    </lineage>
</organism>
<evidence type="ECO:0000256" key="1">
    <source>
        <dbReference type="ARBA" id="ARBA00004370"/>
    </source>
</evidence>
<evidence type="ECO:0000256" key="3">
    <source>
        <dbReference type="ARBA" id="ARBA00022781"/>
    </source>
</evidence>
<evidence type="ECO:0000256" key="2">
    <source>
        <dbReference type="ARBA" id="ARBA00022448"/>
    </source>
</evidence>
<dbReference type="InterPro" id="IPR000711">
    <property type="entry name" value="ATPase_OSCP/dsu"/>
</dbReference>
<reference evidence="8 9" key="1">
    <citation type="submission" date="2020-10" db="EMBL/GenBank/DDBJ databases">
        <title>Complete genome sequence of Paludibaculum fermentans P105T, a facultatively anaerobic acidobacterium capable of dissimilatory Fe(III) reduction.</title>
        <authorList>
            <person name="Dedysh S.N."/>
            <person name="Beletsky A.V."/>
            <person name="Kulichevskaya I.S."/>
            <person name="Mardanov A.V."/>
            <person name="Ravin N.V."/>
        </authorList>
    </citation>
    <scope>NUCLEOTIDE SEQUENCE [LARGE SCALE GENOMIC DNA]</scope>
    <source>
        <strain evidence="8 9">P105</strain>
    </source>
</reference>